<proteinExistence type="predicted"/>
<sequence>MLSHTNEAFMEAITAKRRTIVARGARRHAQDWLDALEARLYVALPQPVLIDRTDYERLGAAARALLSAQLKIARHLVSTQSREALLRRFRVPGHMARFVDWDKFQTGAMTVARMDIVPTADGYQFCEFNVHSAVGGAESHGCYLRFCRALGLPADPQARSPDYHLAQMYTRIAQARGIARIVILDSVHHASLGYPRHDDLAALLQQMNPGCEVANHREDTYPETWLAPELGERTLVHRMFTYDEITDGCAFLARLADSGAVITNTFEAEMRMSKLWLALLWDDRYGALLDDAEREAVRRYVPPTCELTEDNLGALLAERAQWVFKFNHSYGGDGVLIGASTPADELERAIREKGIENWIVQRFVEAETLTMPYDDSEAVAPHHLVLGLYVHDGHTCGFFVRGSASSRVVNLSSGAGKMAWGLVLDAPARRHFIDRIRQL</sequence>
<reference evidence="1 2" key="1">
    <citation type="submission" date="2015-11" db="EMBL/GenBank/DDBJ databases">
        <title>Expanding the genomic diversity of Burkholderia species for the development of highly accurate diagnostics.</title>
        <authorList>
            <person name="Sahl J."/>
            <person name="Keim P."/>
            <person name="Wagner D."/>
        </authorList>
    </citation>
    <scope>NUCLEOTIDE SEQUENCE [LARGE SCALE GENOMIC DNA]</scope>
    <source>
        <strain evidence="1 2">RF32-BP4</strain>
    </source>
</reference>
<dbReference type="EMBL" id="LOTN01000036">
    <property type="protein sequence ID" value="KUZ88804.1"/>
    <property type="molecule type" value="Genomic_DNA"/>
</dbReference>
<evidence type="ECO:0000313" key="2">
    <source>
        <dbReference type="Proteomes" id="UP000065521"/>
    </source>
</evidence>
<dbReference type="AlphaFoldDB" id="A0A102K7I5"/>
<dbReference type="Proteomes" id="UP000065521">
    <property type="component" value="Unassembled WGS sequence"/>
</dbReference>
<dbReference type="RefSeq" id="WP_059634473.1">
    <property type="nucleotide sequence ID" value="NZ_LOTK01000043.1"/>
</dbReference>
<dbReference type="SUPFAM" id="SSF56059">
    <property type="entry name" value="Glutathione synthetase ATP-binding domain-like"/>
    <property type="match status" value="1"/>
</dbReference>
<gene>
    <name evidence="1" type="ORF">WI38_18730</name>
</gene>
<evidence type="ECO:0000313" key="1">
    <source>
        <dbReference type="EMBL" id="KUZ88804.1"/>
    </source>
</evidence>
<protein>
    <recommendedName>
        <fullName evidence="3">Glutathionylspermidine synthase pre-ATP-grasp-like domain-containing protein</fullName>
    </recommendedName>
</protein>
<evidence type="ECO:0008006" key="3">
    <source>
        <dbReference type="Google" id="ProtNLM"/>
    </source>
</evidence>
<comment type="caution">
    <text evidence="1">The sequence shown here is derived from an EMBL/GenBank/DDBJ whole genome shotgun (WGS) entry which is preliminary data.</text>
</comment>
<name>A0A102K7I5_9BURK</name>
<organism evidence="1 2">
    <name type="scientific">Burkholderia ubonensis</name>
    <dbReference type="NCBI Taxonomy" id="101571"/>
    <lineage>
        <taxon>Bacteria</taxon>
        <taxon>Pseudomonadati</taxon>
        <taxon>Pseudomonadota</taxon>
        <taxon>Betaproteobacteria</taxon>
        <taxon>Burkholderiales</taxon>
        <taxon>Burkholderiaceae</taxon>
        <taxon>Burkholderia</taxon>
        <taxon>Burkholderia cepacia complex</taxon>
    </lineage>
</organism>
<accession>A0A102K7I5</accession>